<keyword evidence="2" id="KW-1185">Reference proteome</keyword>
<organism evidence="1 2">
    <name type="scientific">Zopfia rhizophila CBS 207.26</name>
    <dbReference type="NCBI Taxonomy" id="1314779"/>
    <lineage>
        <taxon>Eukaryota</taxon>
        <taxon>Fungi</taxon>
        <taxon>Dikarya</taxon>
        <taxon>Ascomycota</taxon>
        <taxon>Pezizomycotina</taxon>
        <taxon>Dothideomycetes</taxon>
        <taxon>Dothideomycetes incertae sedis</taxon>
        <taxon>Zopfiaceae</taxon>
        <taxon>Zopfia</taxon>
    </lineage>
</organism>
<dbReference type="Proteomes" id="UP000800200">
    <property type="component" value="Unassembled WGS sequence"/>
</dbReference>
<gene>
    <name evidence="1" type="ORF">K469DRAFT_691115</name>
</gene>
<evidence type="ECO:0000313" key="2">
    <source>
        <dbReference type="Proteomes" id="UP000800200"/>
    </source>
</evidence>
<accession>A0A6A6ER93</accession>
<protein>
    <submittedName>
        <fullName evidence="1">Uncharacterized protein</fullName>
    </submittedName>
</protein>
<reference evidence="1" key="1">
    <citation type="journal article" date="2020" name="Stud. Mycol.">
        <title>101 Dothideomycetes genomes: a test case for predicting lifestyles and emergence of pathogens.</title>
        <authorList>
            <person name="Haridas S."/>
            <person name="Albert R."/>
            <person name="Binder M."/>
            <person name="Bloem J."/>
            <person name="Labutti K."/>
            <person name="Salamov A."/>
            <person name="Andreopoulos B."/>
            <person name="Baker S."/>
            <person name="Barry K."/>
            <person name="Bills G."/>
            <person name="Bluhm B."/>
            <person name="Cannon C."/>
            <person name="Castanera R."/>
            <person name="Culley D."/>
            <person name="Daum C."/>
            <person name="Ezra D."/>
            <person name="Gonzalez J."/>
            <person name="Henrissat B."/>
            <person name="Kuo A."/>
            <person name="Liang C."/>
            <person name="Lipzen A."/>
            <person name="Lutzoni F."/>
            <person name="Magnuson J."/>
            <person name="Mondo S."/>
            <person name="Nolan M."/>
            <person name="Ohm R."/>
            <person name="Pangilinan J."/>
            <person name="Park H.-J."/>
            <person name="Ramirez L."/>
            <person name="Alfaro M."/>
            <person name="Sun H."/>
            <person name="Tritt A."/>
            <person name="Yoshinaga Y."/>
            <person name="Zwiers L.-H."/>
            <person name="Turgeon B."/>
            <person name="Goodwin S."/>
            <person name="Spatafora J."/>
            <person name="Crous P."/>
            <person name="Grigoriev I."/>
        </authorList>
    </citation>
    <scope>NUCLEOTIDE SEQUENCE</scope>
    <source>
        <strain evidence="1">CBS 207.26</strain>
    </source>
</reference>
<dbReference type="AlphaFoldDB" id="A0A6A6ER93"/>
<dbReference type="EMBL" id="ML994613">
    <property type="protein sequence ID" value="KAF2193553.1"/>
    <property type="molecule type" value="Genomic_DNA"/>
</dbReference>
<proteinExistence type="predicted"/>
<name>A0A6A6ER93_9PEZI</name>
<evidence type="ECO:0000313" key="1">
    <source>
        <dbReference type="EMBL" id="KAF2193553.1"/>
    </source>
</evidence>
<sequence length="176" mass="19474">MHSNPHEDLGAYAPPVDSLTSSFAQVKIDINASKTYSEAFDAIVAKVGEIQKEAIPRDELTVTIDLARPFTSGGLLILLWQPLNDHPWCEGTKRVVKKCHTLDALDKALRAVLNSSLVDGASVLDVEAFYNLNFKPTTEQREALQDLIFQAISMKCPNVILCMGKPFFTLSRQKLS</sequence>
<dbReference type="OrthoDB" id="4656735at2759"/>